<dbReference type="EMBL" id="SLVV01000008">
    <property type="protein sequence ID" value="TCN24063.1"/>
    <property type="molecule type" value="Genomic_DNA"/>
</dbReference>
<dbReference type="GO" id="GO:0045259">
    <property type="term" value="C:proton-transporting ATP synthase complex"/>
    <property type="evidence" value="ECO:0007669"/>
    <property type="project" value="UniProtKB-KW"/>
</dbReference>
<evidence type="ECO:0000256" key="4">
    <source>
        <dbReference type="ARBA" id="ARBA00023065"/>
    </source>
</evidence>
<dbReference type="InterPro" id="IPR000711">
    <property type="entry name" value="ATPase_OSCP/dsu"/>
</dbReference>
<comment type="subcellular location">
    <subcellularLocation>
        <location evidence="8">Cell membrane</location>
        <topology evidence="8">Peripheral membrane protein</topology>
    </subcellularLocation>
    <subcellularLocation>
        <location evidence="1">Membrane</location>
    </subcellularLocation>
</comment>
<protein>
    <recommendedName>
        <fullName evidence="8">ATP synthase subunit delta</fullName>
    </recommendedName>
    <alternativeName>
        <fullName evidence="8">ATP synthase F(1) sector subunit delta</fullName>
    </alternativeName>
    <alternativeName>
        <fullName evidence="8">F-type ATPase subunit delta</fullName>
        <shortName evidence="8">F-ATPase subunit delta</shortName>
    </alternativeName>
</protein>
<dbReference type="OrthoDB" id="9802471at2"/>
<keyword evidence="7 8" id="KW-0066">ATP synthesis</keyword>
<dbReference type="HAMAP" id="MF_01416">
    <property type="entry name" value="ATP_synth_delta_bact"/>
    <property type="match status" value="1"/>
</dbReference>
<evidence type="ECO:0000313" key="10">
    <source>
        <dbReference type="Proteomes" id="UP000295689"/>
    </source>
</evidence>
<keyword evidence="5 8" id="KW-0472">Membrane</keyword>
<dbReference type="PANTHER" id="PTHR11910">
    <property type="entry name" value="ATP SYNTHASE DELTA CHAIN"/>
    <property type="match status" value="1"/>
</dbReference>
<dbReference type="Gene3D" id="1.10.520.20">
    <property type="entry name" value="N-terminal domain of the delta subunit of the F1F0-ATP synthase"/>
    <property type="match status" value="1"/>
</dbReference>
<dbReference type="GO" id="GO:0005886">
    <property type="term" value="C:plasma membrane"/>
    <property type="evidence" value="ECO:0007669"/>
    <property type="project" value="UniProtKB-SubCell"/>
</dbReference>
<dbReference type="NCBIfam" id="NF004403">
    <property type="entry name" value="PRK05758.2-4"/>
    <property type="match status" value="1"/>
</dbReference>
<sequence length="178" mass="19539">MSSSTIAKRYALALFQVASEHQLLNTVEEDLRTVKAVVGNNPGLTSILTSPKLTQEKKKELLKQAFTSATPFVQNMLLILVDRHRTELIADVADQFIELANEAKGIAEARVYSVQPLTDAQAEALSLAFAPKVGKQKLQIENITDSNLLGGVKLRIGNRIFDGSLKGKLDRLERKLLG</sequence>
<comment type="caution">
    <text evidence="9">The sequence shown here is derived from an EMBL/GenBank/DDBJ whole genome shotgun (WGS) entry which is preliminary data.</text>
</comment>
<dbReference type="PROSITE" id="PS00389">
    <property type="entry name" value="ATPASE_DELTA"/>
    <property type="match status" value="1"/>
</dbReference>
<comment type="similarity">
    <text evidence="8">Belongs to the ATPase delta chain family.</text>
</comment>
<dbReference type="InterPro" id="IPR020781">
    <property type="entry name" value="ATPase_OSCP/d_CS"/>
</dbReference>
<keyword evidence="8" id="KW-1003">Cell membrane</keyword>
<keyword evidence="10" id="KW-1185">Reference proteome</keyword>
<evidence type="ECO:0000256" key="7">
    <source>
        <dbReference type="ARBA" id="ARBA00023310"/>
    </source>
</evidence>
<keyword evidence="2 8" id="KW-0813">Transport</keyword>
<dbReference type="InterPro" id="IPR026015">
    <property type="entry name" value="ATP_synth_OSCP/delta_N_sf"/>
</dbReference>
<keyword evidence="4 8" id="KW-0406">Ion transport</keyword>
<evidence type="ECO:0000256" key="2">
    <source>
        <dbReference type="ARBA" id="ARBA00022448"/>
    </source>
</evidence>
<evidence type="ECO:0000256" key="5">
    <source>
        <dbReference type="ARBA" id="ARBA00023136"/>
    </source>
</evidence>
<dbReference type="NCBIfam" id="TIGR01145">
    <property type="entry name" value="ATP_synt_delta"/>
    <property type="match status" value="1"/>
</dbReference>
<evidence type="ECO:0000256" key="1">
    <source>
        <dbReference type="ARBA" id="ARBA00004370"/>
    </source>
</evidence>
<proteinExistence type="inferred from homology"/>
<keyword evidence="3 8" id="KW-0375">Hydrogen ion transport</keyword>
<dbReference type="SUPFAM" id="SSF47928">
    <property type="entry name" value="N-terminal domain of the delta subunit of the F1F0-ATP synthase"/>
    <property type="match status" value="1"/>
</dbReference>
<name>A0A4R2BC53_9BACI</name>
<dbReference type="PRINTS" id="PR00125">
    <property type="entry name" value="ATPASEDELTA"/>
</dbReference>
<dbReference type="RefSeq" id="WP_121610554.1">
    <property type="nucleotide sequence ID" value="NZ_CP033044.1"/>
</dbReference>
<dbReference type="Pfam" id="PF00213">
    <property type="entry name" value="OSCP"/>
    <property type="match status" value="1"/>
</dbReference>
<dbReference type="GO" id="GO:0046933">
    <property type="term" value="F:proton-transporting ATP synthase activity, rotational mechanism"/>
    <property type="evidence" value="ECO:0007669"/>
    <property type="project" value="UniProtKB-UniRule"/>
</dbReference>
<evidence type="ECO:0000313" key="9">
    <source>
        <dbReference type="EMBL" id="TCN24063.1"/>
    </source>
</evidence>
<accession>A0A4R2BC53</accession>
<comment type="function">
    <text evidence="8">This protein is part of the stalk that links CF(0) to CF(1). It either transmits conformational changes from CF(0) to CF(1) or is implicated in proton conduction.</text>
</comment>
<organism evidence="9 10">
    <name type="scientific">Mesobacillus foraminis</name>
    <dbReference type="NCBI Taxonomy" id="279826"/>
    <lineage>
        <taxon>Bacteria</taxon>
        <taxon>Bacillati</taxon>
        <taxon>Bacillota</taxon>
        <taxon>Bacilli</taxon>
        <taxon>Bacillales</taxon>
        <taxon>Bacillaceae</taxon>
        <taxon>Mesobacillus</taxon>
    </lineage>
</organism>
<evidence type="ECO:0000256" key="8">
    <source>
        <dbReference type="HAMAP-Rule" id="MF_01416"/>
    </source>
</evidence>
<comment type="function">
    <text evidence="8">F(1)F(0) ATP synthase produces ATP from ADP in the presence of a proton or sodium gradient. F-type ATPases consist of two structural domains, F(1) containing the extramembraneous catalytic core and F(0) containing the membrane proton channel, linked together by a central stalk and a peripheral stalk. During catalysis, ATP synthesis in the catalytic domain of F(1) is coupled via a rotary mechanism of the central stalk subunits to proton translocation.</text>
</comment>
<evidence type="ECO:0000256" key="3">
    <source>
        <dbReference type="ARBA" id="ARBA00022781"/>
    </source>
</evidence>
<evidence type="ECO:0000256" key="6">
    <source>
        <dbReference type="ARBA" id="ARBA00023196"/>
    </source>
</evidence>
<keyword evidence="6 8" id="KW-0139">CF(1)</keyword>
<gene>
    <name evidence="8" type="primary">atpH</name>
    <name evidence="9" type="ORF">EV146_108171</name>
</gene>
<reference evidence="9 10" key="1">
    <citation type="journal article" date="2015" name="Stand. Genomic Sci.">
        <title>Genomic Encyclopedia of Bacterial and Archaeal Type Strains, Phase III: the genomes of soil and plant-associated and newly described type strains.</title>
        <authorList>
            <person name="Whitman W.B."/>
            <person name="Woyke T."/>
            <person name="Klenk H.P."/>
            <person name="Zhou Y."/>
            <person name="Lilburn T.G."/>
            <person name="Beck B.J."/>
            <person name="De Vos P."/>
            <person name="Vandamme P."/>
            <person name="Eisen J.A."/>
            <person name="Garrity G."/>
            <person name="Hugenholtz P."/>
            <person name="Kyrpides N.C."/>
        </authorList>
    </citation>
    <scope>NUCLEOTIDE SEQUENCE [LARGE SCALE GENOMIC DNA]</scope>
    <source>
        <strain evidence="9 10">CV53</strain>
    </source>
</reference>
<dbReference type="Proteomes" id="UP000295689">
    <property type="component" value="Unassembled WGS sequence"/>
</dbReference>
<dbReference type="AlphaFoldDB" id="A0A4R2BC53"/>